<protein>
    <submittedName>
        <fullName evidence="1">Uncharacterized protein</fullName>
    </submittedName>
</protein>
<dbReference type="OrthoDB" id="62147at2157"/>
<accession>A0A8J7USQ5</accession>
<sequence>MVQFNSELKKLAELILLKDPQYENSENLKTIFKKYINLYNEIEILEETLNDLDICSINMSQIQVFNEELRIYAKMVDELKEYLRKINRDHKLYNYAEIMETINKLKDLKVNTNDEVRWDLYNRLRGLEENFHKVERDLELNVLNYALCNTDLDLKILEYPTKDIFELLKQEITSYLTQNIE</sequence>
<dbReference type="AlphaFoldDB" id="A0A8J7USQ5"/>
<proteinExistence type="predicted"/>
<dbReference type="RefSeq" id="WP_209590185.1">
    <property type="nucleotide sequence ID" value="NZ_JAGGMU010000001.1"/>
</dbReference>
<evidence type="ECO:0000313" key="2">
    <source>
        <dbReference type="Proteomes" id="UP000740329"/>
    </source>
</evidence>
<name>A0A8J7USQ5_METVO</name>
<organism evidence="1 2">
    <name type="scientific">Methanococcus voltae</name>
    <dbReference type="NCBI Taxonomy" id="2188"/>
    <lineage>
        <taxon>Archaea</taxon>
        <taxon>Methanobacteriati</taxon>
        <taxon>Methanobacteriota</taxon>
        <taxon>Methanomada group</taxon>
        <taxon>Methanococci</taxon>
        <taxon>Methanococcales</taxon>
        <taxon>Methanococcaceae</taxon>
        <taxon>Methanococcus</taxon>
    </lineage>
</organism>
<evidence type="ECO:0000313" key="1">
    <source>
        <dbReference type="EMBL" id="MBP2200813.1"/>
    </source>
</evidence>
<gene>
    <name evidence="1" type="ORF">J3E07_000211</name>
</gene>
<dbReference type="Proteomes" id="UP000740329">
    <property type="component" value="Unassembled WGS sequence"/>
</dbReference>
<dbReference type="EMBL" id="JAGGMV010000001">
    <property type="protein sequence ID" value="MBP2200813.1"/>
    <property type="molecule type" value="Genomic_DNA"/>
</dbReference>
<reference evidence="1" key="1">
    <citation type="submission" date="2021-03" db="EMBL/GenBank/DDBJ databases">
        <title>Genomic Encyclopedia of Type Strains, Phase IV (KMG-V): Genome sequencing to study the core and pangenomes of soil and plant-associated prokaryotes.</title>
        <authorList>
            <person name="Whitman W."/>
        </authorList>
    </citation>
    <scope>NUCLEOTIDE SEQUENCE</scope>
    <source>
        <strain evidence="1">C4</strain>
    </source>
</reference>
<comment type="caution">
    <text evidence="1">The sequence shown here is derived from an EMBL/GenBank/DDBJ whole genome shotgun (WGS) entry which is preliminary data.</text>
</comment>